<dbReference type="HOGENOM" id="CLU_133310_0_0_11"/>
<evidence type="ECO:0000256" key="1">
    <source>
        <dbReference type="SAM" id="SignalP"/>
    </source>
</evidence>
<dbReference type="RefSeq" id="WP_043448218.1">
    <property type="nucleotide sequence ID" value="NZ_CP009313.1"/>
</dbReference>
<evidence type="ECO:0000313" key="2">
    <source>
        <dbReference type="EMBL" id="AJE39485.1"/>
    </source>
</evidence>
<keyword evidence="4" id="KW-1185">Reference proteome</keyword>
<dbReference type="EMBL" id="CP009313">
    <property type="protein sequence ID" value="AJE39485.1"/>
    <property type="molecule type" value="Genomic_DNA"/>
</dbReference>
<feature type="signal peptide" evidence="1">
    <location>
        <begin position="1"/>
        <end position="32"/>
    </location>
</feature>
<keyword evidence="1" id="KW-0732">Signal</keyword>
<dbReference type="AlphaFoldDB" id="A0A0B5DE93"/>
<protein>
    <submittedName>
        <fullName evidence="3">SH3 domain-containing protein</fullName>
    </submittedName>
</protein>
<sequence>MSGSKMKRALTLGGAGVALAGASLLAASPALAATTVVAWTHADVHAGPARGERVVSYVNANYSYAGLCWLEGDLVNDKGISNRNWVRLQLNSGGIGYVSAVYLKGDDKGNVRNHC</sequence>
<dbReference type="Proteomes" id="UP000325763">
    <property type="component" value="Chromosome"/>
</dbReference>
<proteinExistence type="predicted"/>
<name>A0A0B5DE93_9ACTN</name>
<dbReference type="Proteomes" id="UP000031526">
    <property type="component" value="Chromosome"/>
</dbReference>
<reference evidence="2 4" key="2">
    <citation type="journal article" date="2016" name="Appl. Microbiol. Biotechnol.">
        <title>Exploiting the genome sequence of Streptomyces nodosus for enhanced antibiotic production.</title>
        <authorList>
            <person name="Sweeney P."/>
            <person name="Murphy C.D."/>
            <person name="Caffrey P."/>
        </authorList>
    </citation>
    <scope>NUCLEOTIDE SEQUENCE [LARGE SCALE GENOMIC DNA]</scope>
    <source>
        <strain evidence="2 4">ATCC 14899</strain>
    </source>
</reference>
<evidence type="ECO:0000313" key="3">
    <source>
        <dbReference type="EMBL" id="QEV43112.1"/>
    </source>
</evidence>
<feature type="chain" id="PRO_5041596511" evidence="1">
    <location>
        <begin position="33"/>
        <end position="115"/>
    </location>
</feature>
<dbReference type="OrthoDB" id="3700951at2"/>
<accession>A0A0B5DE93</accession>
<reference evidence="4" key="1">
    <citation type="submission" date="2014-09" db="EMBL/GenBank/DDBJ databases">
        <title>Sequence of the Streptomyces nodosus genome.</title>
        <authorList>
            <person name="Sweeney P."/>
            <person name="Stephens N."/>
            <person name="Murphy C."/>
            <person name="Caffrey P."/>
        </authorList>
    </citation>
    <scope>NUCLEOTIDE SEQUENCE [LARGE SCALE GENOMIC DNA]</scope>
    <source>
        <strain evidence="4">ATCC 14899</strain>
    </source>
</reference>
<dbReference type="STRING" id="40318.SNOD_05210"/>
<reference evidence="3 5" key="3">
    <citation type="submission" date="2017-09" db="EMBL/GenBank/DDBJ databases">
        <title>Streptomyces genome completion.</title>
        <authorList>
            <person name="Lee N."/>
            <person name="Cho B.-K."/>
        </authorList>
    </citation>
    <scope>NUCLEOTIDE SEQUENCE [LARGE SCALE GENOMIC DNA]</scope>
    <source>
        <strain evidence="3 5">ATCC 14899</strain>
    </source>
</reference>
<organism evidence="2 4">
    <name type="scientific">Streptomyces nodosus</name>
    <dbReference type="NCBI Taxonomy" id="40318"/>
    <lineage>
        <taxon>Bacteria</taxon>
        <taxon>Bacillati</taxon>
        <taxon>Actinomycetota</taxon>
        <taxon>Actinomycetes</taxon>
        <taxon>Kitasatosporales</taxon>
        <taxon>Streptomycetaceae</taxon>
        <taxon>Streptomyces</taxon>
    </lineage>
</organism>
<evidence type="ECO:0000313" key="5">
    <source>
        <dbReference type="Proteomes" id="UP000325763"/>
    </source>
</evidence>
<gene>
    <name evidence="3" type="ORF">CP978_05560</name>
    <name evidence="2" type="ORF">SNOD_05210</name>
</gene>
<dbReference type="KEGG" id="snq:CP978_05560"/>
<evidence type="ECO:0000313" key="4">
    <source>
        <dbReference type="Proteomes" id="UP000031526"/>
    </source>
</evidence>
<dbReference type="EMBL" id="CP023747">
    <property type="protein sequence ID" value="QEV43112.1"/>
    <property type="molecule type" value="Genomic_DNA"/>
</dbReference>